<dbReference type="PANTHER" id="PTHR46663">
    <property type="entry name" value="DIGUANYLATE CYCLASE DGCT-RELATED"/>
    <property type="match status" value="1"/>
</dbReference>
<keyword evidence="1" id="KW-1133">Transmembrane helix</keyword>
<feature type="domain" description="GGDEF" evidence="2">
    <location>
        <begin position="254"/>
        <end position="387"/>
    </location>
</feature>
<name>D7DM32_METV0</name>
<evidence type="ECO:0000256" key="1">
    <source>
        <dbReference type="SAM" id="Phobius"/>
    </source>
</evidence>
<dbReference type="KEGG" id="meh:M301_2363"/>
<dbReference type="eggNOG" id="COG5278">
    <property type="taxonomic scope" value="Bacteria"/>
</dbReference>
<evidence type="ECO:0000259" key="2">
    <source>
        <dbReference type="PROSITE" id="PS50887"/>
    </source>
</evidence>
<sequence>MLNYKKEIIYPLLAASLLISVVMLSLFYTMYNLNKIEKNKDFIDTQRFNIITLRNAVLDAETSQRGYLITNNVTFLDHYNEGKIQAYKTLDKLSKSSEKLPSLAPILEKIQRLCDDKFSIIEASTSVQLNAGSYASHLSLSKDRGKAVMDNIRTALMEADKDLLERRHTLSNRMQTTIRYSIIAGVSLAVMIFGILIFSYLHTLHLFKVILSSSNKVDHLSHQATHDPLTNLLNRRGFENRLQNIHDNAIIEKQKYAIFYMDLDNFKTVNDQYSHAIGDQLLITVSQLFQNCLREHDALARLGGDEFTLIVQKFKDKDELETLANRLINALKNPIPVENAMLSVGVSIGVAVHRSDAFTPKKLMMAADKAMYHAKNSGKNKVVFLNKAASQN</sequence>
<evidence type="ECO:0000313" key="4">
    <source>
        <dbReference type="Proteomes" id="UP000000383"/>
    </source>
</evidence>
<dbReference type="InterPro" id="IPR007891">
    <property type="entry name" value="CHASE3"/>
</dbReference>
<dbReference type="CDD" id="cd01949">
    <property type="entry name" value="GGDEF"/>
    <property type="match status" value="1"/>
</dbReference>
<dbReference type="SUPFAM" id="SSF55073">
    <property type="entry name" value="Nucleotide cyclase"/>
    <property type="match status" value="1"/>
</dbReference>
<dbReference type="InterPro" id="IPR052163">
    <property type="entry name" value="DGC-Regulatory_Protein"/>
</dbReference>
<dbReference type="eggNOG" id="COG2199">
    <property type="taxonomic scope" value="Bacteria"/>
</dbReference>
<dbReference type="RefSeq" id="WP_013149034.1">
    <property type="nucleotide sequence ID" value="NC_014207.1"/>
</dbReference>
<dbReference type="InterPro" id="IPR000160">
    <property type="entry name" value="GGDEF_dom"/>
</dbReference>
<keyword evidence="1" id="KW-0472">Membrane</keyword>
<gene>
    <name evidence="3" type="ordered locus">M301_2363</name>
</gene>
<keyword evidence="1" id="KW-0812">Transmembrane</keyword>
<dbReference type="Pfam" id="PF05227">
    <property type="entry name" value="CHASE3"/>
    <property type="match status" value="1"/>
</dbReference>
<feature type="transmembrane region" description="Helical" evidence="1">
    <location>
        <begin position="180"/>
        <end position="201"/>
    </location>
</feature>
<dbReference type="EMBL" id="CP002056">
    <property type="protein sequence ID" value="ADI30726.1"/>
    <property type="molecule type" value="Genomic_DNA"/>
</dbReference>
<dbReference type="Proteomes" id="UP000000383">
    <property type="component" value="Chromosome"/>
</dbReference>
<evidence type="ECO:0000313" key="3">
    <source>
        <dbReference type="EMBL" id="ADI30726.1"/>
    </source>
</evidence>
<dbReference type="PROSITE" id="PS50887">
    <property type="entry name" value="GGDEF"/>
    <property type="match status" value="1"/>
</dbReference>
<keyword evidence="4" id="KW-1185">Reference proteome</keyword>
<accession>D7DM32</accession>
<dbReference type="Gene3D" id="3.30.70.270">
    <property type="match status" value="1"/>
</dbReference>
<dbReference type="InterPro" id="IPR029787">
    <property type="entry name" value="Nucleotide_cyclase"/>
</dbReference>
<protein>
    <submittedName>
        <fullName evidence="3">Diguanylate cyclase</fullName>
    </submittedName>
</protein>
<dbReference type="HOGENOM" id="CLU_048414_1_0_4"/>
<dbReference type="FunFam" id="3.30.70.270:FF:000001">
    <property type="entry name" value="Diguanylate cyclase domain protein"/>
    <property type="match status" value="1"/>
</dbReference>
<dbReference type="SMART" id="SM00267">
    <property type="entry name" value="GGDEF"/>
    <property type="match status" value="1"/>
</dbReference>
<reference evidence="3 4" key="2">
    <citation type="journal article" date="2011" name="J. Bacteriol.">
        <title>Genomes of three methylotrophs from a single niche uncover genetic and metabolic divergence of Methylophilaceae.</title>
        <authorList>
            <person name="Lapidus A."/>
            <person name="Clum A."/>
            <person name="Labutti K."/>
            <person name="Kaluzhnaya M.G."/>
            <person name="Lim S."/>
            <person name="Beck D.A."/>
            <person name="Glavina Del Rio T."/>
            <person name="Nolan M."/>
            <person name="Mavromatis K."/>
            <person name="Huntemann M."/>
            <person name="Lucas S."/>
            <person name="Lidstrom M.E."/>
            <person name="Ivanova N."/>
            <person name="Chistoserdova L."/>
        </authorList>
    </citation>
    <scope>NUCLEOTIDE SEQUENCE [LARGE SCALE GENOMIC DNA]</scope>
    <source>
        <strain evidence="3 4">301</strain>
    </source>
</reference>
<feature type="transmembrane region" description="Helical" evidence="1">
    <location>
        <begin position="12"/>
        <end position="31"/>
    </location>
</feature>
<dbReference type="STRING" id="666681.M301_2363"/>
<dbReference type="CDD" id="cd19410">
    <property type="entry name" value="HK9-like_sensor"/>
    <property type="match status" value="1"/>
</dbReference>
<dbReference type="InterPro" id="IPR043128">
    <property type="entry name" value="Rev_trsase/Diguanyl_cyclase"/>
</dbReference>
<dbReference type="OrthoDB" id="9812260at2"/>
<reference evidence="4" key="1">
    <citation type="submission" date="2010-05" db="EMBL/GenBank/DDBJ databases">
        <title>Complete sequence of Methylotenera sp. 301.</title>
        <authorList>
            <person name="Lucas S."/>
            <person name="Copeland A."/>
            <person name="Lapidus A."/>
            <person name="Cheng J.-F."/>
            <person name="Bruce D."/>
            <person name="Goodwin L."/>
            <person name="Pitluck S."/>
            <person name="Clum A."/>
            <person name="Land M."/>
            <person name="Hauser L."/>
            <person name="Kyrpides N."/>
            <person name="Ivanova N."/>
            <person name="Chistoservova L."/>
            <person name="Kalyuzhnaya M."/>
            <person name="Woyke T."/>
        </authorList>
    </citation>
    <scope>NUCLEOTIDE SEQUENCE [LARGE SCALE GENOMIC DNA]</scope>
    <source>
        <strain evidence="4">301</strain>
    </source>
</reference>
<dbReference type="GO" id="GO:0003824">
    <property type="term" value="F:catalytic activity"/>
    <property type="evidence" value="ECO:0007669"/>
    <property type="project" value="UniProtKB-ARBA"/>
</dbReference>
<dbReference type="NCBIfam" id="TIGR00254">
    <property type="entry name" value="GGDEF"/>
    <property type="match status" value="1"/>
</dbReference>
<dbReference type="PANTHER" id="PTHR46663:SF2">
    <property type="entry name" value="GGDEF DOMAIN-CONTAINING PROTEIN"/>
    <property type="match status" value="1"/>
</dbReference>
<organism evidence="3 4">
    <name type="scientific">Methylotenera versatilis (strain 301)</name>
    <dbReference type="NCBI Taxonomy" id="666681"/>
    <lineage>
        <taxon>Bacteria</taxon>
        <taxon>Pseudomonadati</taxon>
        <taxon>Pseudomonadota</taxon>
        <taxon>Betaproteobacteria</taxon>
        <taxon>Nitrosomonadales</taxon>
        <taxon>Methylophilaceae</taxon>
        <taxon>Methylotenera</taxon>
    </lineage>
</organism>
<dbReference type="AlphaFoldDB" id="D7DM32"/>
<proteinExistence type="predicted"/>
<dbReference type="Pfam" id="PF00990">
    <property type="entry name" value="GGDEF"/>
    <property type="match status" value="1"/>
</dbReference>